<dbReference type="Gene3D" id="2.40.100.10">
    <property type="entry name" value="Cyclophilin-like"/>
    <property type="match status" value="1"/>
</dbReference>
<evidence type="ECO:0000256" key="4">
    <source>
        <dbReference type="RuleBase" id="RU363019"/>
    </source>
</evidence>
<dbReference type="PRINTS" id="PR00153">
    <property type="entry name" value="CSAPPISMRASE"/>
</dbReference>
<dbReference type="PANTHER" id="PTHR45625:SF4">
    <property type="entry name" value="PEPTIDYLPROLYL ISOMERASE DOMAIN AND WD REPEAT-CONTAINING PROTEIN 1"/>
    <property type="match status" value="1"/>
</dbReference>
<keyword evidence="4" id="KW-0732">Signal</keyword>
<feature type="signal peptide" evidence="4">
    <location>
        <begin position="1"/>
        <end position="19"/>
    </location>
</feature>
<name>A0A3G9JJJ9_9FIRM</name>
<evidence type="ECO:0000256" key="1">
    <source>
        <dbReference type="ARBA" id="ARBA00002388"/>
    </source>
</evidence>
<organism evidence="6 7">
    <name type="scientific">Intestinibaculum porci</name>
    <dbReference type="NCBI Taxonomy" id="2487118"/>
    <lineage>
        <taxon>Bacteria</taxon>
        <taxon>Bacillati</taxon>
        <taxon>Bacillota</taxon>
        <taxon>Erysipelotrichia</taxon>
        <taxon>Erysipelotrichales</taxon>
        <taxon>Erysipelotrichaceae</taxon>
        <taxon>Intestinibaculum</taxon>
    </lineage>
</organism>
<evidence type="ECO:0000313" key="6">
    <source>
        <dbReference type="EMBL" id="BBH25163.1"/>
    </source>
</evidence>
<dbReference type="Pfam" id="PF00160">
    <property type="entry name" value="Pro_isomerase"/>
    <property type="match status" value="1"/>
</dbReference>
<sequence>MKKLITLMLSLVLMMTLSACSSSKSNNDGSNTAVITVENYGKITVQLDPKQAPITVKNFKKLVHEKFYDGLTFHRIIQGFMIQGGDPNGDGTGGSDDTIKGEFSANGVKNTLKHKRGVISMARSSDYNSASSQFFIMQETNSSLDGQYAAFGKVTSGMDVVDKIANSVQVTDNNGSVAAKNQPVITSIRMKK</sequence>
<dbReference type="PROSITE" id="PS51257">
    <property type="entry name" value="PROKAR_LIPOPROTEIN"/>
    <property type="match status" value="1"/>
</dbReference>
<dbReference type="PROSITE" id="PS50072">
    <property type="entry name" value="CSA_PPIASE_2"/>
    <property type="match status" value="1"/>
</dbReference>
<dbReference type="AlphaFoldDB" id="A0A3G9JJJ9"/>
<dbReference type="InterPro" id="IPR020892">
    <property type="entry name" value="Cyclophilin-type_PPIase_CS"/>
</dbReference>
<dbReference type="OrthoDB" id="9807797at2"/>
<dbReference type="InterPro" id="IPR002130">
    <property type="entry name" value="Cyclophilin-type_PPIase_dom"/>
</dbReference>
<proteinExistence type="inferred from homology"/>
<evidence type="ECO:0000313" key="7">
    <source>
        <dbReference type="Proteomes" id="UP000268059"/>
    </source>
</evidence>
<dbReference type="Proteomes" id="UP000268059">
    <property type="component" value="Chromosome"/>
</dbReference>
<protein>
    <recommendedName>
        <fullName evidence="4">Peptidyl-prolyl cis-trans isomerase</fullName>
        <shortName evidence="4">PPIase</shortName>
        <ecNumber evidence="4">5.2.1.8</ecNumber>
    </recommendedName>
</protein>
<dbReference type="PANTHER" id="PTHR45625">
    <property type="entry name" value="PEPTIDYL-PROLYL CIS-TRANS ISOMERASE-RELATED"/>
    <property type="match status" value="1"/>
</dbReference>
<dbReference type="KEGG" id="ebm:SG0102_00970"/>
<dbReference type="EC" id="5.2.1.8" evidence="4"/>
<accession>A0A3G9JJJ9</accession>
<comment type="function">
    <text evidence="1 4">PPIases accelerate the folding of proteins. It catalyzes the cis-trans isomerization of proline imidic peptide bonds in oligopeptides.</text>
</comment>
<dbReference type="InParanoid" id="A0A3G9JJJ9"/>
<dbReference type="PROSITE" id="PS00170">
    <property type="entry name" value="CSA_PPIASE_1"/>
    <property type="match status" value="1"/>
</dbReference>
<dbReference type="InterPro" id="IPR044666">
    <property type="entry name" value="Cyclophilin_A-like"/>
</dbReference>
<gene>
    <name evidence="6" type="ORF">SG0102_00970</name>
</gene>
<dbReference type="GO" id="GO:0006457">
    <property type="term" value="P:protein folding"/>
    <property type="evidence" value="ECO:0007669"/>
    <property type="project" value="InterPro"/>
</dbReference>
<comment type="catalytic activity">
    <reaction evidence="4">
        <text>[protein]-peptidylproline (omega=180) = [protein]-peptidylproline (omega=0)</text>
        <dbReference type="Rhea" id="RHEA:16237"/>
        <dbReference type="Rhea" id="RHEA-COMP:10747"/>
        <dbReference type="Rhea" id="RHEA-COMP:10748"/>
        <dbReference type="ChEBI" id="CHEBI:83833"/>
        <dbReference type="ChEBI" id="CHEBI:83834"/>
        <dbReference type="EC" id="5.2.1.8"/>
    </reaction>
</comment>
<feature type="chain" id="PRO_5039760258" description="Peptidyl-prolyl cis-trans isomerase" evidence="4">
    <location>
        <begin position="20"/>
        <end position="192"/>
    </location>
</feature>
<dbReference type="EMBL" id="AP019309">
    <property type="protein sequence ID" value="BBH25163.1"/>
    <property type="molecule type" value="Genomic_DNA"/>
</dbReference>
<dbReference type="InterPro" id="IPR029000">
    <property type="entry name" value="Cyclophilin-like_dom_sf"/>
</dbReference>
<evidence type="ECO:0000256" key="2">
    <source>
        <dbReference type="ARBA" id="ARBA00023110"/>
    </source>
</evidence>
<dbReference type="FunCoup" id="A0A3G9JJJ9">
    <property type="interactions" value="278"/>
</dbReference>
<dbReference type="SUPFAM" id="SSF50891">
    <property type="entry name" value="Cyclophilin-like"/>
    <property type="match status" value="1"/>
</dbReference>
<comment type="similarity">
    <text evidence="4">Belongs to the cyclophilin-type PPIase family.</text>
</comment>
<reference evidence="6 7" key="1">
    <citation type="submission" date="2018-11" db="EMBL/GenBank/DDBJ databases">
        <title>Novel Erysipelotrichaceae bacterium isolated from small intestine of a swine.</title>
        <authorList>
            <person name="Kim J.S."/>
            <person name="Choe H."/>
            <person name="Lee Y.R."/>
            <person name="Kim K.M."/>
            <person name="Park D.S."/>
        </authorList>
    </citation>
    <scope>NUCLEOTIDE SEQUENCE [LARGE SCALE GENOMIC DNA]</scope>
    <source>
        <strain evidence="6 7">SG0102</strain>
    </source>
</reference>
<evidence type="ECO:0000256" key="3">
    <source>
        <dbReference type="ARBA" id="ARBA00023235"/>
    </source>
</evidence>
<dbReference type="GO" id="GO:0003755">
    <property type="term" value="F:peptidyl-prolyl cis-trans isomerase activity"/>
    <property type="evidence" value="ECO:0007669"/>
    <property type="project" value="UniProtKB-UniRule"/>
</dbReference>
<dbReference type="CDD" id="cd00317">
    <property type="entry name" value="cyclophilin"/>
    <property type="match status" value="1"/>
</dbReference>
<evidence type="ECO:0000259" key="5">
    <source>
        <dbReference type="PROSITE" id="PS50072"/>
    </source>
</evidence>
<keyword evidence="2 4" id="KW-0697">Rotamase</keyword>
<keyword evidence="3 4" id="KW-0413">Isomerase</keyword>
<feature type="domain" description="PPIase cyclophilin-type" evidence="5">
    <location>
        <begin position="38"/>
        <end position="166"/>
    </location>
</feature>
<keyword evidence="7" id="KW-1185">Reference proteome</keyword>